<feature type="region of interest" description="Disordered" evidence="2">
    <location>
        <begin position="227"/>
        <end position="364"/>
    </location>
</feature>
<dbReference type="SUPFAM" id="SSF54160">
    <property type="entry name" value="Chromo domain-like"/>
    <property type="match status" value="1"/>
</dbReference>
<comment type="caution">
    <text evidence="4">The sequence shown here is derived from an EMBL/GenBank/DDBJ whole genome shotgun (WGS) entry which is preliminary data.</text>
</comment>
<dbReference type="InterPro" id="IPR016197">
    <property type="entry name" value="Chromo-like_dom_sf"/>
</dbReference>
<feature type="region of interest" description="Disordered" evidence="2">
    <location>
        <begin position="106"/>
        <end position="153"/>
    </location>
</feature>
<dbReference type="InterPro" id="IPR023780">
    <property type="entry name" value="Chromo_domain"/>
</dbReference>
<dbReference type="EMBL" id="JAZGSY010000270">
    <property type="protein sequence ID" value="KAL1837699.1"/>
    <property type="molecule type" value="Genomic_DNA"/>
</dbReference>
<gene>
    <name evidence="4" type="ORF">VTJ49DRAFT_3496</name>
</gene>
<feature type="region of interest" description="Disordered" evidence="2">
    <location>
        <begin position="191"/>
        <end position="212"/>
    </location>
</feature>
<evidence type="ECO:0000313" key="4">
    <source>
        <dbReference type="EMBL" id="KAL1837699.1"/>
    </source>
</evidence>
<evidence type="ECO:0000313" key="5">
    <source>
        <dbReference type="Proteomes" id="UP001583172"/>
    </source>
</evidence>
<comment type="subunit">
    <text evidence="1">Component of the NuA4 histone acetyltransferase complex.</text>
</comment>
<dbReference type="Pfam" id="PF00385">
    <property type="entry name" value="Chromo"/>
    <property type="match status" value="1"/>
</dbReference>
<dbReference type="InterPro" id="IPR000953">
    <property type="entry name" value="Chromo/chromo_shadow_dom"/>
</dbReference>
<feature type="compositionally biased region" description="Polar residues" evidence="2">
    <location>
        <begin position="301"/>
        <end position="312"/>
    </location>
</feature>
<dbReference type="PROSITE" id="PS50013">
    <property type="entry name" value="CHROMO_2"/>
    <property type="match status" value="1"/>
</dbReference>
<protein>
    <recommendedName>
        <fullName evidence="3">Chromo domain-containing protein</fullName>
    </recommendedName>
</protein>
<organism evidence="4 5">
    <name type="scientific">Humicola insolens</name>
    <name type="common">Soft-rot fungus</name>
    <dbReference type="NCBI Taxonomy" id="85995"/>
    <lineage>
        <taxon>Eukaryota</taxon>
        <taxon>Fungi</taxon>
        <taxon>Dikarya</taxon>
        <taxon>Ascomycota</taxon>
        <taxon>Pezizomycotina</taxon>
        <taxon>Sordariomycetes</taxon>
        <taxon>Sordariomycetidae</taxon>
        <taxon>Sordariales</taxon>
        <taxon>Chaetomiaceae</taxon>
        <taxon>Mycothermus</taxon>
    </lineage>
</organism>
<feature type="compositionally biased region" description="Polar residues" evidence="2">
    <location>
        <begin position="239"/>
        <end position="254"/>
    </location>
</feature>
<evidence type="ECO:0000259" key="3">
    <source>
        <dbReference type="PROSITE" id="PS50013"/>
    </source>
</evidence>
<feature type="compositionally biased region" description="Basic and acidic residues" evidence="2">
    <location>
        <begin position="106"/>
        <end position="120"/>
    </location>
</feature>
<name>A0ABR3V7D2_HUMIN</name>
<proteinExistence type="predicted"/>
<evidence type="ECO:0000256" key="1">
    <source>
        <dbReference type="ARBA" id="ARBA00011353"/>
    </source>
</evidence>
<sequence length="518" mass="57529">MDNDAPHPHASQPRRTTIEIPVHSIGKYVPGSSPRPRISLALPRDSTAYIIGKRVLQADENMRVTTRRVPYYHIGFTDAPTVKMLVPCHKALDYVSPREMEEWEYRESERKAEEQARQVAEKTQAGPAKKKPGRPPKARVDEVEAAEEETPSSADEALLLAQEAAGPSLSTPQKSRLRELYEGVEDEMDEMDYEEDLESEDPLALEDDGDDTTLWRTRTLASVRDISLSRASTPLERVSNGSVSGASVPVSNVPSPGRMHPAWARVSQQSQSKSKDSAGARSESSHNVVSRPSLGIPQPAKAQTPSSRTSIFTFRRTESPVPAATTPAAKRRAHCNGVDTPSTSETQKKPPKKQKVQENPIAEPEEEWKVKDLLDDDWIEQDGVRVHRYLVLWKGDWPPDQNPTWEPAENVLDRNLIKRYEKKKREGLLKPYQKAALSSQLWAAANKYSSVAEAFEAGIDEEPAAAVAGESDAEDNEMLLVTDNAAELTADGMAQAPTPMFRSFDSTLARYRRSFSQG</sequence>
<dbReference type="Proteomes" id="UP001583172">
    <property type="component" value="Unassembled WGS sequence"/>
</dbReference>
<feature type="compositionally biased region" description="Acidic residues" evidence="2">
    <location>
        <begin position="191"/>
        <end position="211"/>
    </location>
</feature>
<reference evidence="4 5" key="1">
    <citation type="journal article" date="2024" name="Commun. Biol.">
        <title>Comparative genomic analysis of thermophilic fungi reveals convergent evolutionary adaptations and gene losses.</title>
        <authorList>
            <person name="Steindorff A.S."/>
            <person name="Aguilar-Pontes M.V."/>
            <person name="Robinson A.J."/>
            <person name="Andreopoulos B."/>
            <person name="LaButti K."/>
            <person name="Kuo A."/>
            <person name="Mondo S."/>
            <person name="Riley R."/>
            <person name="Otillar R."/>
            <person name="Haridas S."/>
            <person name="Lipzen A."/>
            <person name="Grimwood J."/>
            <person name="Schmutz J."/>
            <person name="Clum A."/>
            <person name="Reid I.D."/>
            <person name="Moisan M.C."/>
            <person name="Butler G."/>
            <person name="Nguyen T.T.M."/>
            <person name="Dewar K."/>
            <person name="Conant G."/>
            <person name="Drula E."/>
            <person name="Henrissat B."/>
            <person name="Hansel C."/>
            <person name="Singer S."/>
            <person name="Hutchinson M.I."/>
            <person name="de Vries R.P."/>
            <person name="Natvig D.O."/>
            <person name="Powell A.J."/>
            <person name="Tsang A."/>
            <person name="Grigoriev I.V."/>
        </authorList>
    </citation>
    <scope>NUCLEOTIDE SEQUENCE [LARGE SCALE GENOMIC DNA]</scope>
    <source>
        <strain evidence="4 5">CBS 620.91</strain>
    </source>
</reference>
<feature type="compositionally biased region" description="Basic residues" evidence="2">
    <location>
        <begin position="128"/>
        <end position="137"/>
    </location>
</feature>
<keyword evidence="5" id="KW-1185">Reference proteome</keyword>
<feature type="domain" description="Chromo" evidence="3">
    <location>
        <begin position="368"/>
        <end position="432"/>
    </location>
</feature>
<dbReference type="Gene3D" id="2.40.50.40">
    <property type="match status" value="1"/>
</dbReference>
<evidence type="ECO:0000256" key="2">
    <source>
        <dbReference type="SAM" id="MobiDB-lite"/>
    </source>
</evidence>
<dbReference type="SMART" id="SM00298">
    <property type="entry name" value="CHROMO"/>
    <property type="match status" value="1"/>
</dbReference>
<accession>A0ABR3V7D2</accession>